<keyword evidence="3 5" id="KW-1133">Transmembrane helix</keyword>
<evidence type="ECO:0000256" key="1">
    <source>
        <dbReference type="ARBA" id="ARBA00004141"/>
    </source>
</evidence>
<feature type="transmembrane region" description="Helical" evidence="5">
    <location>
        <begin position="272"/>
        <end position="293"/>
    </location>
</feature>
<accession>A0AAE0ZHS9</accession>
<evidence type="ECO:0000256" key="2">
    <source>
        <dbReference type="ARBA" id="ARBA00022692"/>
    </source>
</evidence>
<organism evidence="6 7">
    <name type="scientific">Elysia crispata</name>
    <name type="common">lettuce slug</name>
    <dbReference type="NCBI Taxonomy" id="231223"/>
    <lineage>
        <taxon>Eukaryota</taxon>
        <taxon>Metazoa</taxon>
        <taxon>Spiralia</taxon>
        <taxon>Lophotrochozoa</taxon>
        <taxon>Mollusca</taxon>
        <taxon>Gastropoda</taxon>
        <taxon>Heterobranchia</taxon>
        <taxon>Euthyneura</taxon>
        <taxon>Panpulmonata</taxon>
        <taxon>Sacoglossa</taxon>
        <taxon>Placobranchoidea</taxon>
        <taxon>Plakobranchidae</taxon>
        <taxon>Elysia</taxon>
    </lineage>
</organism>
<evidence type="ECO:0008006" key="8">
    <source>
        <dbReference type="Google" id="ProtNLM"/>
    </source>
</evidence>
<dbReference type="AlphaFoldDB" id="A0AAE0ZHS9"/>
<dbReference type="InterPro" id="IPR050186">
    <property type="entry name" value="TPT_transporter"/>
</dbReference>
<evidence type="ECO:0000313" key="6">
    <source>
        <dbReference type="EMBL" id="KAK3769654.1"/>
    </source>
</evidence>
<keyword evidence="7" id="KW-1185">Reference proteome</keyword>
<dbReference type="GO" id="GO:0016020">
    <property type="term" value="C:membrane"/>
    <property type="evidence" value="ECO:0007669"/>
    <property type="project" value="UniProtKB-SubCell"/>
</dbReference>
<feature type="transmembrane region" description="Helical" evidence="5">
    <location>
        <begin position="202"/>
        <end position="225"/>
    </location>
</feature>
<keyword evidence="2 5" id="KW-0812">Transmembrane</keyword>
<gene>
    <name evidence="6" type="ORF">RRG08_004906</name>
</gene>
<evidence type="ECO:0000256" key="4">
    <source>
        <dbReference type="ARBA" id="ARBA00023136"/>
    </source>
</evidence>
<feature type="transmembrane region" description="Helical" evidence="5">
    <location>
        <begin position="523"/>
        <end position="541"/>
    </location>
</feature>
<protein>
    <recommendedName>
        <fullName evidence="8">Sugar phosphate transporter domain-containing protein</fullName>
    </recommendedName>
</protein>
<reference evidence="6" key="1">
    <citation type="journal article" date="2023" name="G3 (Bethesda)">
        <title>A reference genome for the long-term kleptoplast-retaining sea slug Elysia crispata morphotype clarki.</title>
        <authorList>
            <person name="Eastman K.E."/>
            <person name="Pendleton A.L."/>
            <person name="Shaikh M.A."/>
            <person name="Suttiyut T."/>
            <person name="Ogas R."/>
            <person name="Tomko P."/>
            <person name="Gavelis G."/>
            <person name="Widhalm J.R."/>
            <person name="Wisecaver J.H."/>
        </authorList>
    </citation>
    <scope>NUCLEOTIDE SEQUENCE</scope>
    <source>
        <strain evidence="6">ECLA1</strain>
    </source>
</reference>
<proteinExistence type="predicted"/>
<feature type="transmembrane region" description="Helical" evidence="5">
    <location>
        <begin position="328"/>
        <end position="347"/>
    </location>
</feature>
<dbReference type="Proteomes" id="UP001283361">
    <property type="component" value="Unassembled WGS sequence"/>
</dbReference>
<evidence type="ECO:0000256" key="3">
    <source>
        <dbReference type="ARBA" id="ARBA00022989"/>
    </source>
</evidence>
<dbReference type="SUPFAM" id="SSF103481">
    <property type="entry name" value="Multidrug resistance efflux transporter EmrE"/>
    <property type="match status" value="2"/>
</dbReference>
<feature type="transmembrane region" description="Helical" evidence="5">
    <location>
        <begin position="300"/>
        <end position="316"/>
    </location>
</feature>
<evidence type="ECO:0000256" key="5">
    <source>
        <dbReference type="SAM" id="Phobius"/>
    </source>
</evidence>
<dbReference type="InterPro" id="IPR037185">
    <property type="entry name" value="EmrE-like"/>
</dbReference>
<keyword evidence="4 5" id="KW-0472">Membrane</keyword>
<comment type="subcellular location">
    <subcellularLocation>
        <location evidence="1">Membrane</location>
        <topology evidence="1">Multi-pass membrane protein</topology>
    </subcellularLocation>
</comment>
<dbReference type="PANTHER" id="PTHR11132">
    <property type="entry name" value="SOLUTE CARRIER FAMILY 35"/>
    <property type="match status" value="1"/>
</dbReference>
<evidence type="ECO:0000313" key="7">
    <source>
        <dbReference type="Proteomes" id="UP001283361"/>
    </source>
</evidence>
<sequence length="583" mass="64362">MVVCSYWLIATTMIFVNKRLMSAANHAPASSTLLSEPETSKAKYASVIPKLKMAPKNTYEPKLSIDDLSSVAMKDYEASENKAWSNVKVNNKNVKVDQNIDVDGKTAIGFVPDIKDKEVETGLQSIHLDTKMQPVLNLSSNSYIKALHRYLYRNADGPGNHLQNQLADTTHSLDFMEAATESRIESRKPFEQTTSRRDISVLVVWAQSVFGLTFLLTLRGLVLVFRLPLKELQHLQLPSMARRGDLDLVLAAVAQTSALIFNNLTLRLINVSFYQIARALTLVFVTLLSACVLRERIAKRVGVACLLMVAGFYVGVDQEVLSQGVLPVGVMYGSIASFFAACYGVLFKRLQLSSTARPTSSSSAGSSKKIWVNLLQREKTLNTSSKNLTFEELLAHTQVNHPQGHAQWRSLDQEERSIGTTATRITATTLQFTYYNYLTCSIALAPAVFGSCQARDFLCMEASRDTSFWCLLILSGMAGIAMSWVSSLQISLTSPLTHNISINTKSVLLTLTAVTWNGETRTGLWWAGNALVLLGVALYTATKLQEKVQLGDRDSSSSDGRPGRTRRLKLPARLAAVAEDVRY</sequence>
<feature type="transmembrane region" description="Helical" evidence="5">
    <location>
        <begin position="468"/>
        <end position="486"/>
    </location>
</feature>
<dbReference type="EMBL" id="JAWDGP010003892">
    <property type="protein sequence ID" value="KAK3769654.1"/>
    <property type="molecule type" value="Genomic_DNA"/>
</dbReference>
<comment type="caution">
    <text evidence="6">The sequence shown here is derived from an EMBL/GenBank/DDBJ whole genome shotgun (WGS) entry which is preliminary data.</text>
</comment>
<name>A0AAE0ZHS9_9GAST</name>